<evidence type="ECO:0000313" key="3">
    <source>
        <dbReference type="Proteomes" id="UP000612585"/>
    </source>
</evidence>
<feature type="transmembrane region" description="Helical" evidence="1">
    <location>
        <begin position="154"/>
        <end position="171"/>
    </location>
</feature>
<feature type="transmembrane region" description="Helical" evidence="1">
    <location>
        <begin position="373"/>
        <end position="392"/>
    </location>
</feature>
<protein>
    <submittedName>
        <fullName evidence="2">Glycosyl transferase</fullName>
    </submittedName>
</protein>
<feature type="transmembrane region" description="Helical" evidence="1">
    <location>
        <begin position="102"/>
        <end position="122"/>
    </location>
</feature>
<keyword evidence="2" id="KW-0808">Transferase</keyword>
<gene>
    <name evidence="2" type="ORF">Vau01_050430</name>
</gene>
<feature type="transmembrane region" description="Helical" evidence="1">
    <location>
        <begin position="178"/>
        <end position="194"/>
    </location>
</feature>
<name>A0A8J3Z5X4_9ACTN</name>
<sequence>MTERLTVRALPYVVYLVGAVVVLHNLWADPGGLVLRDNYPDQVQFEWFLTNGANAVAHLENPLFTAKLNAPYGVNLMANTSVLALALPLAPVTLMFGADTTFVVVDTLALAGTASAWFFVLCRLLNHRAAAAVGGAFCGFAPAMISHANGHPNIVAQFVLPFIVLVVLRLGGPGGGHARRGLVLAGLVVVQAFINEELLLFTALALGVFVSVYAASRPGEVLPRVRGALLSLATTALAAGAVLAYPLYLQFFGRGAYHGLPDDVVLYGADLASYWAFARRSLGGDLRIVNALTQNATEENSFFGFPLLLALAVVVVWLRRDAVVRALAGTGFVFAVLSLGSRPRLAGADLRVPMPWGALDGLPLFDSVVPTRLALVVTPVVGCLLAIAVVRYDRLVTEPADRAPATGARVAGLVVLALMLGPLVPTPVPAAARPPVPAFFTTGIYRDHLPRDAVVLGLPPGWGPGLRAMQWQTATGLDFRIVGGYFLAPDPRTSDRTGMFGPVYAPTLSMLLDVAERDMSIEVTTTLRAGAVADFRNLGVTTLVLPADHPMATELRRVVDGLAGPGRLVADAWIWDVR</sequence>
<dbReference type="Proteomes" id="UP000612585">
    <property type="component" value="Unassembled WGS sequence"/>
</dbReference>
<accession>A0A8J3Z5X4</accession>
<proteinExistence type="predicted"/>
<keyword evidence="1" id="KW-0812">Transmembrane</keyword>
<evidence type="ECO:0000256" key="1">
    <source>
        <dbReference type="SAM" id="Phobius"/>
    </source>
</evidence>
<feature type="transmembrane region" description="Helical" evidence="1">
    <location>
        <begin position="12"/>
        <end position="28"/>
    </location>
</feature>
<feature type="transmembrane region" description="Helical" evidence="1">
    <location>
        <begin position="404"/>
        <end position="424"/>
    </location>
</feature>
<keyword evidence="3" id="KW-1185">Reference proteome</keyword>
<feature type="transmembrane region" description="Helical" evidence="1">
    <location>
        <begin position="129"/>
        <end position="148"/>
    </location>
</feature>
<dbReference type="GO" id="GO:0016740">
    <property type="term" value="F:transferase activity"/>
    <property type="evidence" value="ECO:0007669"/>
    <property type="project" value="UniProtKB-KW"/>
</dbReference>
<evidence type="ECO:0000313" key="2">
    <source>
        <dbReference type="EMBL" id="GIJ57527.1"/>
    </source>
</evidence>
<comment type="caution">
    <text evidence="2">The sequence shown here is derived from an EMBL/GenBank/DDBJ whole genome shotgun (WGS) entry which is preliminary data.</text>
</comment>
<keyword evidence="1" id="KW-0472">Membrane</keyword>
<organism evidence="2 3">
    <name type="scientific">Virgisporangium aurantiacum</name>
    <dbReference type="NCBI Taxonomy" id="175570"/>
    <lineage>
        <taxon>Bacteria</taxon>
        <taxon>Bacillati</taxon>
        <taxon>Actinomycetota</taxon>
        <taxon>Actinomycetes</taxon>
        <taxon>Micromonosporales</taxon>
        <taxon>Micromonosporaceae</taxon>
        <taxon>Virgisporangium</taxon>
    </lineage>
</organism>
<dbReference type="RefSeq" id="WP_203996941.1">
    <property type="nucleotide sequence ID" value="NZ_BOPG01000032.1"/>
</dbReference>
<reference evidence="2" key="1">
    <citation type="submission" date="2021-01" db="EMBL/GenBank/DDBJ databases">
        <title>Whole genome shotgun sequence of Virgisporangium aurantiacum NBRC 16421.</title>
        <authorList>
            <person name="Komaki H."/>
            <person name="Tamura T."/>
        </authorList>
    </citation>
    <scope>NUCLEOTIDE SEQUENCE</scope>
    <source>
        <strain evidence="2">NBRC 16421</strain>
    </source>
</reference>
<dbReference type="EMBL" id="BOPG01000032">
    <property type="protein sequence ID" value="GIJ57527.1"/>
    <property type="molecule type" value="Genomic_DNA"/>
</dbReference>
<feature type="transmembrane region" description="Helical" evidence="1">
    <location>
        <begin position="200"/>
        <end position="216"/>
    </location>
</feature>
<feature type="transmembrane region" description="Helical" evidence="1">
    <location>
        <begin position="228"/>
        <end position="248"/>
    </location>
</feature>
<dbReference type="AlphaFoldDB" id="A0A8J3Z5X4"/>
<keyword evidence="1" id="KW-1133">Transmembrane helix</keyword>
<feature type="transmembrane region" description="Helical" evidence="1">
    <location>
        <begin position="301"/>
        <end position="318"/>
    </location>
</feature>
<feature type="transmembrane region" description="Helical" evidence="1">
    <location>
        <begin position="323"/>
        <end position="341"/>
    </location>
</feature>